<reference evidence="2" key="1">
    <citation type="submission" date="2022-12" db="EMBL/GenBank/DDBJ databases">
        <authorList>
            <person name="Alioto T."/>
            <person name="Alioto T."/>
            <person name="Gomez Garrido J."/>
        </authorList>
    </citation>
    <scope>NUCLEOTIDE SEQUENCE</scope>
</reference>
<proteinExistence type="predicted"/>
<evidence type="ECO:0000313" key="3">
    <source>
        <dbReference type="Proteomes" id="UP001178461"/>
    </source>
</evidence>
<gene>
    <name evidence="2" type="ORF">PODLI_1B017174</name>
</gene>
<feature type="signal peptide" evidence="1">
    <location>
        <begin position="1"/>
        <end position="22"/>
    </location>
</feature>
<name>A0AA35K612_9SAUR</name>
<evidence type="ECO:0008006" key="4">
    <source>
        <dbReference type="Google" id="ProtNLM"/>
    </source>
</evidence>
<accession>A0AA35K612</accession>
<protein>
    <recommendedName>
        <fullName evidence="4">Secreted protein</fullName>
    </recommendedName>
</protein>
<evidence type="ECO:0000256" key="1">
    <source>
        <dbReference type="SAM" id="SignalP"/>
    </source>
</evidence>
<sequence length="78" mass="9304">MKIFFLIYALLVFSLLEEAALLEQITTKKICHKNGGRELLRYGFLNCVQKRRRHILEIPKHYPGTHQWTPRILLPFLQ</sequence>
<feature type="chain" id="PRO_5041379487" description="Secreted protein" evidence="1">
    <location>
        <begin position="23"/>
        <end position="78"/>
    </location>
</feature>
<dbReference type="Proteomes" id="UP001178461">
    <property type="component" value="Chromosome 3"/>
</dbReference>
<organism evidence="2 3">
    <name type="scientific">Podarcis lilfordi</name>
    <name type="common">Lilford's wall lizard</name>
    <dbReference type="NCBI Taxonomy" id="74358"/>
    <lineage>
        <taxon>Eukaryota</taxon>
        <taxon>Metazoa</taxon>
        <taxon>Chordata</taxon>
        <taxon>Craniata</taxon>
        <taxon>Vertebrata</taxon>
        <taxon>Euteleostomi</taxon>
        <taxon>Lepidosauria</taxon>
        <taxon>Squamata</taxon>
        <taxon>Bifurcata</taxon>
        <taxon>Unidentata</taxon>
        <taxon>Episquamata</taxon>
        <taxon>Laterata</taxon>
        <taxon>Lacertibaenia</taxon>
        <taxon>Lacertidae</taxon>
        <taxon>Podarcis</taxon>
    </lineage>
</organism>
<dbReference type="AlphaFoldDB" id="A0AA35K612"/>
<dbReference type="EMBL" id="OX395128">
    <property type="protein sequence ID" value="CAI5771389.1"/>
    <property type="molecule type" value="Genomic_DNA"/>
</dbReference>
<keyword evidence="3" id="KW-1185">Reference proteome</keyword>
<keyword evidence="1" id="KW-0732">Signal</keyword>
<evidence type="ECO:0000313" key="2">
    <source>
        <dbReference type="EMBL" id="CAI5771389.1"/>
    </source>
</evidence>